<protein>
    <submittedName>
        <fullName evidence="1">Zinc finger, BED domain containing 4</fullName>
    </submittedName>
</protein>
<proteinExistence type="predicted"/>
<accession>A0A1A8AUN0</accession>
<name>A0A1A8AUN0_NOTFU</name>
<evidence type="ECO:0000313" key="1">
    <source>
        <dbReference type="EMBL" id="SBP58749.1"/>
    </source>
</evidence>
<gene>
    <name evidence="1" type="primary">ZBED4</name>
</gene>
<sequence length="40" mass="4520">ECCLRIRKPGGAVARLNSMLAVSMYFKICEEDRSKAECKL</sequence>
<dbReference type="EMBL" id="HADY01020264">
    <property type="protein sequence ID" value="SBP58749.1"/>
    <property type="molecule type" value="Transcribed_RNA"/>
</dbReference>
<feature type="non-terminal residue" evidence="1">
    <location>
        <position position="1"/>
    </location>
</feature>
<dbReference type="AlphaFoldDB" id="A0A1A8AUN0"/>
<organism evidence="1">
    <name type="scientific">Nothobranchius furzeri</name>
    <name type="common">Turquoise killifish</name>
    <dbReference type="NCBI Taxonomy" id="105023"/>
    <lineage>
        <taxon>Eukaryota</taxon>
        <taxon>Metazoa</taxon>
        <taxon>Chordata</taxon>
        <taxon>Craniata</taxon>
        <taxon>Vertebrata</taxon>
        <taxon>Euteleostomi</taxon>
        <taxon>Actinopterygii</taxon>
        <taxon>Neopterygii</taxon>
        <taxon>Teleostei</taxon>
        <taxon>Neoteleostei</taxon>
        <taxon>Acanthomorphata</taxon>
        <taxon>Ovalentaria</taxon>
        <taxon>Atherinomorphae</taxon>
        <taxon>Cyprinodontiformes</taxon>
        <taxon>Nothobranchiidae</taxon>
        <taxon>Nothobranchius</taxon>
    </lineage>
</organism>
<feature type="non-terminal residue" evidence="1">
    <location>
        <position position="40"/>
    </location>
</feature>
<reference evidence="1" key="1">
    <citation type="submission" date="2016-05" db="EMBL/GenBank/DDBJ databases">
        <authorList>
            <person name="Lavstsen T."/>
            <person name="Jespersen J.S."/>
        </authorList>
    </citation>
    <scope>NUCLEOTIDE SEQUENCE</scope>
    <source>
        <tissue evidence="1">Brain</tissue>
    </source>
</reference>
<reference evidence="1" key="2">
    <citation type="submission" date="2016-06" db="EMBL/GenBank/DDBJ databases">
        <title>The genome of a short-lived fish provides insights into sex chromosome evolution and the genetic control of aging.</title>
        <authorList>
            <person name="Reichwald K."/>
            <person name="Felder M."/>
            <person name="Petzold A."/>
            <person name="Koch P."/>
            <person name="Groth M."/>
            <person name="Platzer M."/>
        </authorList>
    </citation>
    <scope>NUCLEOTIDE SEQUENCE</scope>
    <source>
        <tissue evidence="1">Brain</tissue>
    </source>
</reference>